<proteinExistence type="predicted"/>
<evidence type="ECO:0000313" key="2">
    <source>
        <dbReference type="Proteomes" id="UP001190700"/>
    </source>
</evidence>
<sequence length="328" mass="36618">MDVFDFASKGVLGHVDDGASFFTRFWYYSLKPALVFPTQKNIQINDWRLGLGFRMLQLCSVIYVLYFLFVDEQYLVLGDYSGKVAVSVYGDSLTAQIQYRNNMLAGDDGFCNNPQYDYSTAHYGSWKFSNCVAPGTSTLVAASVNGDSALVTTAQKSKNIHTQAARGPDDECLHMLEECEQLYPDLGDSMDLEVWYRPGEQTTEVLNPRISNGSCSCEFVYSSLVIGGEDLNMDISDQYIDTFGTKGTLDNTLVHIRVEGSEEDKQIFDVGVPVELNLAQLLAWSELDLDRRASESPNSQWLANGERDENLEELPYLRATGAPRSRSA</sequence>
<keyword evidence="2" id="KW-1185">Reference proteome</keyword>
<dbReference type="EMBL" id="LGRX02033238">
    <property type="protein sequence ID" value="KAK3242090.1"/>
    <property type="molecule type" value="Genomic_DNA"/>
</dbReference>
<name>A0AAE0BUJ8_9CHLO</name>
<organism evidence="1 2">
    <name type="scientific">Cymbomonas tetramitiformis</name>
    <dbReference type="NCBI Taxonomy" id="36881"/>
    <lineage>
        <taxon>Eukaryota</taxon>
        <taxon>Viridiplantae</taxon>
        <taxon>Chlorophyta</taxon>
        <taxon>Pyramimonadophyceae</taxon>
        <taxon>Pyramimonadales</taxon>
        <taxon>Pyramimonadaceae</taxon>
        <taxon>Cymbomonas</taxon>
    </lineage>
</organism>
<protein>
    <submittedName>
        <fullName evidence="1">Uncharacterized protein</fullName>
    </submittedName>
</protein>
<gene>
    <name evidence="1" type="ORF">CYMTET_48193</name>
</gene>
<dbReference type="AlphaFoldDB" id="A0AAE0BUJ8"/>
<reference evidence="1 2" key="1">
    <citation type="journal article" date="2015" name="Genome Biol. Evol.">
        <title>Comparative Genomics of a Bacterivorous Green Alga Reveals Evolutionary Causalities and Consequences of Phago-Mixotrophic Mode of Nutrition.</title>
        <authorList>
            <person name="Burns J.A."/>
            <person name="Paasch A."/>
            <person name="Narechania A."/>
            <person name="Kim E."/>
        </authorList>
    </citation>
    <scope>NUCLEOTIDE SEQUENCE [LARGE SCALE GENOMIC DNA]</scope>
    <source>
        <strain evidence="1 2">PLY_AMNH</strain>
    </source>
</reference>
<accession>A0AAE0BUJ8</accession>
<dbReference type="Proteomes" id="UP001190700">
    <property type="component" value="Unassembled WGS sequence"/>
</dbReference>
<evidence type="ECO:0000313" key="1">
    <source>
        <dbReference type="EMBL" id="KAK3242090.1"/>
    </source>
</evidence>
<comment type="caution">
    <text evidence="1">The sequence shown here is derived from an EMBL/GenBank/DDBJ whole genome shotgun (WGS) entry which is preliminary data.</text>
</comment>